<keyword evidence="14" id="KW-1185">Reference proteome</keyword>
<keyword evidence="5" id="KW-0967">Endosome</keyword>
<evidence type="ECO:0000256" key="7">
    <source>
        <dbReference type="ARBA" id="ARBA00022833"/>
    </source>
</evidence>
<keyword evidence="4" id="KW-0677">Repeat</keyword>
<dbReference type="Pfam" id="PF13901">
    <property type="entry name" value="RH_dom"/>
    <property type="match status" value="1"/>
</dbReference>
<evidence type="ECO:0000256" key="6">
    <source>
        <dbReference type="ARBA" id="ARBA00022771"/>
    </source>
</evidence>
<proteinExistence type="predicted"/>
<organism evidence="13 14">
    <name type="scientific">Stomoxys calcitrans</name>
    <name type="common">Stable fly</name>
    <name type="synonym">Conops calcitrans</name>
    <dbReference type="NCBI Taxonomy" id="35570"/>
    <lineage>
        <taxon>Eukaryota</taxon>
        <taxon>Metazoa</taxon>
        <taxon>Ecdysozoa</taxon>
        <taxon>Arthropoda</taxon>
        <taxon>Hexapoda</taxon>
        <taxon>Insecta</taxon>
        <taxon>Pterygota</taxon>
        <taxon>Neoptera</taxon>
        <taxon>Endopterygota</taxon>
        <taxon>Diptera</taxon>
        <taxon>Brachycera</taxon>
        <taxon>Muscomorpha</taxon>
        <taxon>Muscoidea</taxon>
        <taxon>Muscidae</taxon>
        <taxon>Stomoxys</taxon>
    </lineage>
</organism>
<dbReference type="GO" id="GO:0008270">
    <property type="term" value="F:zinc ion binding"/>
    <property type="evidence" value="ECO:0007669"/>
    <property type="project" value="UniProtKB-KW"/>
</dbReference>
<keyword evidence="8" id="KW-0072">Autophagy</keyword>
<evidence type="ECO:0000259" key="11">
    <source>
        <dbReference type="PROSITE" id="PS50089"/>
    </source>
</evidence>
<comment type="subcellular location">
    <subcellularLocation>
        <location evidence="1">Late endosome</location>
    </subcellularLocation>
</comment>
<accession>A0A1I8NWB2</accession>
<dbReference type="PANTHER" id="PTHR12326:SF12">
    <property type="entry name" value="PLECKSTRIN HOMOLOGY AND RUN DOMAIN CONTAINING M1"/>
    <property type="match status" value="1"/>
</dbReference>
<keyword evidence="6 9" id="KW-0863">Zinc-finger</keyword>
<evidence type="ECO:0000256" key="5">
    <source>
        <dbReference type="ARBA" id="ARBA00022753"/>
    </source>
</evidence>
<dbReference type="SUPFAM" id="SSF140741">
    <property type="entry name" value="RUN domain-like"/>
    <property type="match status" value="1"/>
</dbReference>
<name>A0A1I8NWB2_STOCA</name>
<dbReference type="SMART" id="SM01175">
    <property type="entry name" value="DUF4206"/>
    <property type="match status" value="1"/>
</dbReference>
<evidence type="ECO:0000256" key="4">
    <source>
        <dbReference type="ARBA" id="ARBA00022737"/>
    </source>
</evidence>
<dbReference type="InterPro" id="IPR004012">
    <property type="entry name" value="Run_dom"/>
</dbReference>
<protein>
    <recommendedName>
        <fullName evidence="15">RUN domain-containing protein</fullName>
    </recommendedName>
</protein>
<dbReference type="InterPro" id="IPR025258">
    <property type="entry name" value="RH_dom"/>
</dbReference>
<evidence type="ECO:0000256" key="8">
    <source>
        <dbReference type="ARBA" id="ARBA00023006"/>
    </source>
</evidence>
<dbReference type="STRING" id="35570.A0A1I8NWB2"/>
<dbReference type="SMART" id="SM00593">
    <property type="entry name" value="RUN"/>
    <property type="match status" value="1"/>
</dbReference>
<feature type="domain" description="RUN" evidence="12">
    <location>
        <begin position="43"/>
        <end position="182"/>
    </location>
</feature>
<dbReference type="OrthoDB" id="62364at2759"/>
<feature type="domain" description="RING-type" evidence="11">
    <location>
        <begin position="624"/>
        <end position="666"/>
    </location>
</feature>
<dbReference type="VEuPathDB" id="VectorBase:SCAU002568"/>
<evidence type="ECO:0000256" key="3">
    <source>
        <dbReference type="ARBA" id="ARBA00022723"/>
    </source>
</evidence>
<dbReference type="PROSITE" id="PS50089">
    <property type="entry name" value="ZF_RING_2"/>
    <property type="match status" value="1"/>
</dbReference>
<evidence type="ECO:0000256" key="2">
    <source>
        <dbReference type="ARBA" id="ARBA00022553"/>
    </source>
</evidence>
<reference evidence="13" key="1">
    <citation type="submission" date="2020-05" db="UniProtKB">
        <authorList>
            <consortium name="EnsemblMetazoa"/>
        </authorList>
    </citation>
    <scope>IDENTIFICATION</scope>
    <source>
        <strain evidence="13">USDA</strain>
    </source>
</reference>
<dbReference type="AlphaFoldDB" id="A0A1I8NWB2"/>
<evidence type="ECO:0000256" key="1">
    <source>
        <dbReference type="ARBA" id="ARBA00004603"/>
    </source>
</evidence>
<evidence type="ECO:0000313" key="13">
    <source>
        <dbReference type="EnsemblMetazoa" id="SCAU002568-PA"/>
    </source>
</evidence>
<dbReference type="PROSITE" id="PS50826">
    <property type="entry name" value="RUN"/>
    <property type="match status" value="1"/>
</dbReference>
<gene>
    <name evidence="13" type="primary">106096283</name>
</gene>
<dbReference type="GO" id="GO:0005770">
    <property type="term" value="C:late endosome"/>
    <property type="evidence" value="ECO:0007669"/>
    <property type="project" value="UniProtKB-SubCell"/>
</dbReference>
<keyword evidence="3" id="KW-0479">Metal-binding</keyword>
<dbReference type="Gene3D" id="1.20.58.900">
    <property type="match status" value="1"/>
</dbReference>
<dbReference type="KEGG" id="scac:106096283"/>
<dbReference type="Pfam" id="PF02759">
    <property type="entry name" value="RUN"/>
    <property type="match status" value="1"/>
</dbReference>
<dbReference type="InterPro" id="IPR051366">
    <property type="entry name" value="DEF8"/>
</dbReference>
<dbReference type="InterPro" id="IPR001841">
    <property type="entry name" value="Znf_RING"/>
</dbReference>
<dbReference type="CDD" id="cd15489">
    <property type="entry name" value="PHD_SF"/>
    <property type="match status" value="1"/>
</dbReference>
<keyword evidence="2" id="KW-0597">Phosphoprotein</keyword>
<feature type="region of interest" description="Disordered" evidence="10">
    <location>
        <begin position="289"/>
        <end position="310"/>
    </location>
</feature>
<dbReference type="Proteomes" id="UP000095300">
    <property type="component" value="Unassembled WGS sequence"/>
</dbReference>
<keyword evidence="7" id="KW-0862">Zinc</keyword>
<evidence type="ECO:0000256" key="9">
    <source>
        <dbReference type="PROSITE-ProRule" id="PRU00175"/>
    </source>
</evidence>
<dbReference type="PANTHER" id="PTHR12326">
    <property type="entry name" value="PLECKSTRIN HOMOLOGY DOMAIN CONTAINING PROTEIN"/>
    <property type="match status" value="1"/>
</dbReference>
<evidence type="ECO:0000259" key="12">
    <source>
        <dbReference type="PROSITE" id="PS50826"/>
    </source>
</evidence>
<sequence length="689" mass="78000">MSSLFRSFSSSKREVAVKEAILEALQENVREIEYDVKDNKEILELCESSSALATTMEAIFLHGLKDSFLWQTLNVITELERRPDPSFWSPIMVFLHKEVIEQITTLSQLTSEIGQCRAWIRLSLNDGLLSSYLINMSKNSSSLSPYYKKNALLKDTARLERAAVLLNTIENTVQFKLPFNSSLLNQWPDYSLQLSGLWTPTLKSCPVSSGLDIAGSLVEETMAIPMPQPLCTNELFSESISNSPFQRSNNFPVEELNTRINIDLFLQKVDEMEEDDDCAAEIQEEAQTSNTCKINPDIQESRTESTAVGSNSLSNLMQKSWCSEVNSVESAASPNDDNSFNFHRSLSLTSSVSSLRSPATDRYSYNALLRKHERQCQVDWTEVWETFLLQNSAGQSISQSTLNCDDECESNKSDFEVVSGGSLEKFDIQDLQDMVEQLCKLAREPGLDAQGFLCKSCQHPLGIGYSNLSVCAFSGYYFCDSCMDIEPVIIPAKIIYNWDFRKYIVSKKAASFLAEFRTQPFIDLKHLNPDIYNASEAMAELQALRIRLNFIRAYLCTCDPKSFEQLQCLFFGKEYLYEHIHQYSIGDLSLIQRGTLFQQLQKAFKIGEAHILKCPLCSLKGFICEICNGPRILYPFHIETTFRCSTCGAVFHSDCLNEKQPCPKCERQRKRVAANSLNQEMSDNVGSEQ</sequence>
<evidence type="ECO:0000256" key="10">
    <source>
        <dbReference type="SAM" id="MobiDB-lite"/>
    </source>
</evidence>
<evidence type="ECO:0000313" key="14">
    <source>
        <dbReference type="Proteomes" id="UP000095300"/>
    </source>
</evidence>
<evidence type="ECO:0008006" key="15">
    <source>
        <dbReference type="Google" id="ProtNLM"/>
    </source>
</evidence>
<dbReference type="EnsemblMetazoa" id="SCAU002568-RA">
    <property type="protein sequence ID" value="SCAU002568-PA"/>
    <property type="gene ID" value="SCAU002568"/>
</dbReference>
<dbReference type="GO" id="GO:0006914">
    <property type="term" value="P:autophagy"/>
    <property type="evidence" value="ECO:0007669"/>
    <property type="project" value="UniProtKB-KW"/>
</dbReference>
<dbReference type="InterPro" id="IPR037213">
    <property type="entry name" value="Run_dom_sf"/>
</dbReference>